<comment type="caution">
    <text evidence="2">The sequence shown here is derived from an EMBL/GenBank/DDBJ whole genome shotgun (WGS) entry which is preliminary data.</text>
</comment>
<evidence type="ECO:0000259" key="1">
    <source>
        <dbReference type="Pfam" id="PF03644"/>
    </source>
</evidence>
<dbReference type="Gene3D" id="3.20.20.80">
    <property type="entry name" value="Glycosidases"/>
    <property type="match status" value="1"/>
</dbReference>
<dbReference type="EMBL" id="PGGS01000223">
    <property type="protein sequence ID" value="PNH06647.1"/>
    <property type="molecule type" value="Genomic_DNA"/>
</dbReference>
<dbReference type="Pfam" id="PF03644">
    <property type="entry name" value="Glyco_hydro_85"/>
    <property type="match status" value="1"/>
</dbReference>
<proteinExistence type="predicted"/>
<sequence>MRRRGRSLFGVLLFGAGAIGLYVWRRRARDVARAFLTECRSVTEFVKRKLGQQGSGSNLSQVTSDADDNSPKAVVTGLEPPECRPLDTPAELLAWSPALDPDAPFCQTYNSPLLLPPPLPAATAATAAAVLPAPSSPALAPTAAAAAAAAAAGPGSQRPPAGPSTRTAAAPAAAVPSVPAVAAVASAAAAVPAPTAAVAAAGPAAVGGAARSPRLLVCHDMMGGYLDDRLTQGSSDPGFFRLWQWDQVDLFVYFSHHMVTLPPPSWTAAAHRNGVRVLHADWSGAVWVGEAPLAAFRLVQLEVPGWARSVTLLAQPLGAEAAELQHMQPLACVAVPSA</sequence>
<evidence type="ECO:0000313" key="2">
    <source>
        <dbReference type="EMBL" id="PNH06647.1"/>
    </source>
</evidence>
<dbReference type="GO" id="GO:0005829">
    <property type="term" value="C:cytosol"/>
    <property type="evidence" value="ECO:0007669"/>
    <property type="project" value="UniProtKB-SubCell"/>
</dbReference>
<dbReference type="GO" id="GO:0033925">
    <property type="term" value="F:mannosyl-glycoprotein endo-beta-N-acetylglucosaminidase activity"/>
    <property type="evidence" value="ECO:0007669"/>
    <property type="project" value="UniProtKB-EC"/>
</dbReference>
<dbReference type="AlphaFoldDB" id="A0A2J8A2A5"/>
<dbReference type="InterPro" id="IPR005201">
    <property type="entry name" value="TIM_ENGase"/>
</dbReference>
<dbReference type="PANTHER" id="PTHR13246:SF1">
    <property type="entry name" value="CYTOSOLIC ENDO-BETA-N-ACETYLGLUCOSAMINIDASE"/>
    <property type="match status" value="1"/>
</dbReference>
<dbReference type="OrthoDB" id="284473at2759"/>
<protein>
    <submittedName>
        <fullName evidence="2">Cytosolic endo-beta-N-acetylglucosaminidase</fullName>
    </submittedName>
</protein>
<reference evidence="2 3" key="1">
    <citation type="journal article" date="2017" name="Mol. Biol. Evol.">
        <title>The 4-celled Tetrabaena socialis nuclear genome reveals the essential components for genetic control of cell number at the origin of multicellularity in the volvocine lineage.</title>
        <authorList>
            <person name="Featherston J."/>
            <person name="Arakaki Y."/>
            <person name="Hanschen E.R."/>
            <person name="Ferris P.J."/>
            <person name="Michod R.E."/>
            <person name="Olson B.J.S.C."/>
            <person name="Nozaki H."/>
            <person name="Durand P.M."/>
        </authorList>
    </citation>
    <scope>NUCLEOTIDE SEQUENCE [LARGE SCALE GENOMIC DNA]</scope>
    <source>
        <strain evidence="2 3">NIES-571</strain>
    </source>
</reference>
<accession>A0A2J8A2A5</accession>
<gene>
    <name evidence="2" type="ORF">TSOC_006943</name>
</gene>
<organism evidence="2 3">
    <name type="scientific">Tetrabaena socialis</name>
    <dbReference type="NCBI Taxonomy" id="47790"/>
    <lineage>
        <taxon>Eukaryota</taxon>
        <taxon>Viridiplantae</taxon>
        <taxon>Chlorophyta</taxon>
        <taxon>core chlorophytes</taxon>
        <taxon>Chlorophyceae</taxon>
        <taxon>CS clade</taxon>
        <taxon>Chlamydomonadales</taxon>
        <taxon>Tetrabaenaceae</taxon>
        <taxon>Tetrabaena</taxon>
    </lineage>
</organism>
<dbReference type="Proteomes" id="UP000236333">
    <property type="component" value="Unassembled WGS sequence"/>
</dbReference>
<evidence type="ECO:0000313" key="3">
    <source>
        <dbReference type="Proteomes" id="UP000236333"/>
    </source>
</evidence>
<keyword evidence="3" id="KW-1185">Reference proteome</keyword>
<dbReference type="PANTHER" id="PTHR13246">
    <property type="entry name" value="ENDO BETA N-ACETYLGLUCOSAMINIDASE"/>
    <property type="match status" value="1"/>
</dbReference>
<name>A0A2J8A2A5_9CHLO</name>
<feature type="domain" description="Cytosolic endo-beta-N-acetylglucosaminidase TIM barrel" evidence="1">
    <location>
        <begin position="225"/>
        <end position="278"/>
    </location>
</feature>
<dbReference type="InterPro" id="IPR032979">
    <property type="entry name" value="ENGase"/>
</dbReference>